<evidence type="ECO:0000313" key="2">
    <source>
        <dbReference type="Proteomes" id="UP000265520"/>
    </source>
</evidence>
<accession>A0A392USP5</accession>
<proteinExistence type="predicted"/>
<sequence length="47" mass="5021">MSKEYGSTGFKSINAFNLAMLHSAPDIALRNRSASYALAGHCDQSST</sequence>
<dbReference type="Proteomes" id="UP000265520">
    <property type="component" value="Unassembled WGS sequence"/>
</dbReference>
<protein>
    <submittedName>
        <fullName evidence="1">Uncharacterized protein</fullName>
    </submittedName>
</protein>
<organism evidence="1 2">
    <name type="scientific">Trifolium medium</name>
    <dbReference type="NCBI Taxonomy" id="97028"/>
    <lineage>
        <taxon>Eukaryota</taxon>
        <taxon>Viridiplantae</taxon>
        <taxon>Streptophyta</taxon>
        <taxon>Embryophyta</taxon>
        <taxon>Tracheophyta</taxon>
        <taxon>Spermatophyta</taxon>
        <taxon>Magnoliopsida</taxon>
        <taxon>eudicotyledons</taxon>
        <taxon>Gunneridae</taxon>
        <taxon>Pentapetalae</taxon>
        <taxon>rosids</taxon>
        <taxon>fabids</taxon>
        <taxon>Fabales</taxon>
        <taxon>Fabaceae</taxon>
        <taxon>Papilionoideae</taxon>
        <taxon>50 kb inversion clade</taxon>
        <taxon>NPAAA clade</taxon>
        <taxon>Hologalegina</taxon>
        <taxon>IRL clade</taxon>
        <taxon>Trifolieae</taxon>
        <taxon>Trifolium</taxon>
    </lineage>
</organism>
<feature type="non-terminal residue" evidence="1">
    <location>
        <position position="47"/>
    </location>
</feature>
<dbReference type="EMBL" id="LXQA010884690">
    <property type="protein sequence ID" value="MCI75516.1"/>
    <property type="molecule type" value="Genomic_DNA"/>
</dbReference>
<comment type="caution">
    <text evidence="1">The sequence shown here is derived from an EMBL/GenBank/DDBJ whole genome shotgun (WGS) entry which is preliminary data.</text>
</comment>
<dbReference type="AlphaFoldDB" id="A0A392USP5"/>
<name>A0A392USP5_9FABA</name>
<keyword evidence="2" id="KW-1185">Reference proteome</keyword>
<evidence type="ECO:0000313" key="1">
    <source>
        <dbReference type="EMBL" id="MCI75516.1"/>
    </source>
</evidence>
<reference evidence="1 2" key="1">
    <citation type="journal article" date="2018" name="Front. Plant Sci.">
        <title>Red Clover (Trifolium pratense) and Zigzag Clover (T. medium) - A Picture of Genomic Similarities and Differences.</title>
        <authorList>
            <person name="Dluhosova J."/>
            <person name="Istvanek J."/>
            <person name="Nedelnik J."/>
            <person name="Repkova J."/>
        </authorList>
    </citation>
    <scope>NUCLEOTIDE SEQUENCE [LARGE SCALE GENOMIC DNA]</scope>
    <source>
        <strain evidence="2">cv. 10/8</strain>
        <tissue evidence="1">Leaf</tissue>
    </source>
</reference>